<dbReference type="RefSeq" id="WP_120245685.1">
    <property type="nucleotide sequence ID" value="NZ_RAPO01000003.1"/>
</dbReference>
<accession>A0A3R7DY68</accession>
<gene>
    <name evidence="1" type="ORF">ATJ93_3333</name>
</gene>
<organism evidence="1 2">
    <name type="scientific">Halopiger aswanensis</name>
    <dbReference type="NCBI Taxonomy" id="148449"/>
    <lineage>
        <taxon>Archaea</taxon>
        <taxon>Methanobacteriati</taxon>
        <taxon>Methanobacteriota</taxon>
        <taxon>Stenosarchaea group</taxon>
        <taxon>Halobacteria</taxon>
        <taxon>Halobacteriales</taxon>
        <taxon>Natrialbaceae</taxon>
        <taxon>Halopiger</taxon>
    </lineage>
</organism>
<dbReference type="OrthoDB" id="350924at2157"/>
<evidence type="ECO:0000313" key="2">
    <source>
        <dbReference type="Proteomes" id="UP000283805"/>
    </source>
</evidence>
<name>A0A3R7DY68_9EURY</name>
<protein>
    <submittedName>
        <fullName evidence="1">Uncharacterized protein</fullName>
    </submittedName>
</protein>
<reference evidence="1 2" key="1">
    <citation type="submission" date="2018-09" db="EMBL/GenBank/DDBJ databases">
        <title>Genomic Encyclopedia of Archaeal and Bacterial Type Strains, Phase II (KMG-II): from individual species to whole genera.</title>
        <authorList>
            <person name="Goeker M."/>
        </authorList>
    </citation>
    <scope>NUCLEOTIDE SEQUENCE [LARGE SCALE GENOMIC DNA]</scope>
    <source>
        <strain evidence="1 2">DSM 13151</strain>
    </source>
</reference>
<proteinExistence type="predicted"/>
<comment type="caution">
    <text evidence="1">The sequence shown here is derived from an EMBL/GenBank/DDBJ whole genome shotgun (WGS) entry which is preliminary data.</text>
</comment>
<dbReference type="Proteomes" id="UP000283805">
    <property type="component" value="Unassembled WGS sequence"/>
</dbReference>
<evidence type="ECO:0000313" key="1">
    <source>
        <dbReference type="EMBL" id="RKD93701.1"/>
    </source>
</evidence>
<sequence length="178" mass="20277">MNETAPTDSATITFHYDSEYRQRVSEKQNPDGWIEVSIAVREMYIWGSSDSGVTGFACGIVLNLLDSVDAVLSDERYIIEFEFGPSWMVVEPWDDEAVNVAKSSTLMGARNPDDRLDIDTSRPVLKEAWIEEVVETARDFHDTVIEMNPNLRTRDVMEQIREEIARAEEPRSNTDRAS</sequence>
<dbReference type="EMBL" id="RAPO01000003">
    <property type="protein sequence ID" value="RKD93701.1"/>
    <property type="molecule type" value="Genomic_DNA"/>
</dbReference>
<keyword evidence="2" id="KW-1185">Reference proteome</keyword>
<dbReference type="AlphaFoldDB" id="A0A3R7DY68"/>